<evidence type="ECO:0000256" key="1">
    <source>
        <dbReference type="SAM" id="Coils"/>
    </source>
</evidence>
<comment type="caution">
    <text evidence="2">The sequence shown here is derived from an EMBL/GenBank/DDBJ whole genome shotgun (WGS) entry which is preliminary data.</text>
</comment>
<evidence type="ECO:0000313" key="2">
    <source>
        <dbReference type="EMBL" id="GHP09553.1"/>
    </source>
</evidence>
<dbReference type="EMBL" id="BNJQ01000025">
    <property type="protein sequence ID" value="GHP09553.1"/>
    <property type="molecule type" value="Genomic_DNA"/>
</dbReference>
<protein>
    <submittedName>
        <fullName evidence="2">Uncharacterized protein</fullName>
    </submittedName>
</protein>
<accession>A0A830HS92</accession>
<gene>
    <name evidence="2" type="ORF">PPROV_000828800</name>
</gene>
<sequence length="255" mass="27715">MSSSSSSPSSPWGSISMEDPFKFLSDKTSLYLQKVELVVKPVSDKILIMTTTGYAHASAGWAQAEDLVSTNYSLVTSQLSSVEREQFTQATVLARSSLAAASLYPQAVAACATLGLVAAVPHVRSVVLRNTLGRLRSDEGRLRALERRARNITEDHVVRKNDEEKLITRLTNAQKEYSHAKIKLEAAAAQLRALEQRATAAHESAGTLAAELRIAPSREAALLRADVGKVATDIKRQKSVVTRKLQNLTSQGLYV</sequence>
<name>A0A830HS92_9CHLO</name>
<dbReference type="PANTHER" id="PTHR34554">
    <property type="entry name" value="RGS1-HXK1-INTERACTING PROTEIN 1"/>
    <property type="match status" value="1"/>
</dbReference>
<keyword evidence="1" id="KW-0175">Coiled coil</keyword>
<dbReference type="OrthoDB" id="1914410at2759"/>
<dbReference type="PANTHER" id="PTHR34554:SF2">
    <property type="entry name" value="RGS1-HXK1-INTERACTING PROTEIN 1"/>
    <property type="match status" value="1"/>
</dbReference>
<evidence type="ECO:0000313" key="3">
    <source>
        <dbReference type="Proteomes" id="UP000660262"/>
    </source>
</evidence>
<reference evidence="2" key="1">
    <citation type="submission" date="2020-10" db="EMBL/GenBank/DDBJ databases">
        <title>Unveiling of a novel bifunctional photoreceptor, Dualchrome1, isolated from a cosmopolitan green alga.</title>
        <authorList>
            <person name="Suzuki S."/>
            <person name="Kawachi M."/>
        </authorList>
    </citation>
    <scope>NUCLEOTIDE SEQUENCE</scope>
    <source>
        <strain evidence="2">NIES 2893</strain>
    </source>
</reference>
<proteinExistence type="predicted"/>
<dbReference type="Proteomes" id="UP000660262">
    <property type="component" value="Unassembled WGS sequence"/>
</dbReference>
<keyword evidence="3" id="KW-1185">Reference proteome</keyword>
<organism evidence="2 3">
    <name type="scientific">Pycnococcus provasolii</name>
    <dbReference type="NCBI Taxonomy" id="41880"/>
    <lineage>
        <taxon>Eukaryota</taxon>
        <taxon>Viridiplantae</taxon>
        <taxon>Chlorophyta</taxon>
        <taxon>Pseudoscourfieldiophyceae</taxon>
        <taxon>Pseudoscourfieldiales</taxon>
        <taxon>Pycnococcaceae</taxon>
        <taxon>Pycnococcus</taxon>
    </lineage>
</organism>
<dbReference type="AlphaFoldDB" id="A0A830HS92"/>
<dbReference type="InterPro" id="IPR053284">
    <property type="entry name" value="RGS1-HXK1_interactor"/>
</dbReference>
<feature type="coiled-coil region" evidence="1">
    <location>
        <begin position="135"/>
        <end position="204"/>
    </location>
</feature>